<name>A0A1F6V1L2_9BACT</name>
<keyword evidence="1" id="KW-0472">Membrane</keyword>
<accession>A0A1F6V1L2</accession>
<dbReference type="AlphaFoldDB" id="A0A1F6V1L2"/>
<evidence type="ECO:0000313" key="3">
    <source>
        <dbReference type="Proteomes" id="UP000177602"/>
    </source>
</evidence>
<sequence>MQKRNVLHSPRLLELKKRRRRIFLSKILFSILAFLAVFALLAYLSRLNGLNFGKIEVGGNKIVNTEAIKRIVDKTITGNYFYFFPKTNILYYPAKNIEKELQNKFKRLENINVSVTPTTPSREEAILEISVTERKALYIWCGAIPPEIEQENKTTCYFLDKDGYIFDEAPYFSGEVYFKFYGFVHKATAEGLTDLASDAPIGSFFSELNFQKIVAFKEMTEQMGLKPAALYILSNGDVKMFLSAGKSQKRPEIIFNIDSSADILAENLQAALTTEPLQSNMKNKYFSLLYIDLRYGNKVYFKFK</sequence>
<protein>
    <recommendedName>
        <fullName evidence="4">POTRA domain-containing protein</fullName>
    </recommendedName>
</protein>
<dbReference type="EMBL" id="MFTN01000001">
    <property type="protein sequence ID" value="OGI63570.1"/>
    <property type="molecule type" value="Genomic_DNA"/>
</dbReference>
<organism evidence="2 3">
    <name type="scientific">Candidatus Nomurabacteria bacterium RIFCSPHIGHO2_01_FULL_40_12</name>
    <dbReference type="NCBI Taxonomy" id="1801737"/>
    <lineage>
        <taxon>Bacteria</taxon>
        <taxon>Candidatus Nomuraibacteriota</taxon>
    </lineage>
</organism>
<reference evidence="2 3" key="1">
    <citation type="journal article" date="2016" name="Nat. Commun.">
        <title>Thousands of microbial genomes shed light on interconnected biogeochemical processes in an aquifer system.</title>
        <authorList>
            <person name="Anantharaman K."/>
            <person name="Brown C.T."/>
            <person name="Hug L.A."/>
            <person name="Sharon I."/>
            <person name="Castelle C.J."/>
            <person name="Probst A.J."/>
            <person name="Thomas B.C."/>
            <person name="Singh A."/>
            <person name="Wilkins M.J."/>
            <person name="Karaoz U."/>
            <person name="Brodie E.L."/>
            <person name="Williams K.H."/>
            <person name="Hubbard S.S."/>
            <person name="Banfield J.F."/>
        </authorList>
    </citation>
    <scope>NUCLEOTIDE SEQUENCE [LARGE SCALE GENOMIC DNA]</scope>
</reference>
<dbReference type="Proteomes" id="UP000177602">
    <property type="component" value="Unassembled WGS sequence"/>
</dbReference>
<comment type="caution">
    <text evidence="2">The sequence shown here is derived from an EMBL/GenBank/DDBJ whole genome shotgun (WGS) entry which is preliminary data.</text>
</comment>
<keyword evidence="1" id="KW-1133">Transmembrane helix</keyword>
<feature type="transmembrane region" description="Helical" evidence="1">
    <location>
        <begin position="21"/>
        <end position="44"/>
    </location>
</feature>
<evidence type="ECO:0000313" key="2">
    <source>
        <dbReference type="EMBL" id="OGI63570.1"/>
    </source>
</evidence>
<evidence type="ECO:0008006" key="4">
    <source>
        <dbReference type="Google" id="ProtNLM"/>
    </source>
</evidence>
<gene>
    <name evidence="2" type="ORF">A2818_01965</name>
</gene>
<keyword evidence="1" id="KW-0812">Transmembrane</keyword>
<dbReference type="STRING" id="1801737.A2818_01965"/>
<proteinExistence type="predicted"/>
<evidence type="ECO:0000256" key="1">
    <source>
        <dbReference type="SAM" id="Phobius"/>
    </source>
</evidence>